<evidence type="ECO:0000313" key="3">
    <source>
        <dbReference type="WBParaSite" id="nRc.2.0.1.t25260-RA"/>
    </source>
</evidence>
<feature type="compositionally biased region" description="Polar residues" evidence="1">
    <location>
        <begin position="52"/>
        <end position="61"/>
    </location>
</feature>
<sequence length="67" mass="7175">MNVMNKASIPNSILSSASSSAYRNKKRKYGKPKLHTSSTAKNRPSHKKPASASKTGQSGNTDPLCDL</sequence>
<keyword evidence="2" id="KW-1185">Reference proteome</keyword>
<dbReference type="WBParaSite" id="nRc.2.0.1.t25260-RA">
    <property type="protein sequence ID" value="nRc.2.0.1.t25260-RA"/>
    <property type="gene ID" value="nRc.2.0.1.g25260"/>
</dbReference>
<dbReference type="AlphaFoldDB" id="A0A915JFF2"/>
<reference evidence="3" key="1">
    <citation type="submission" date="2022-11" db="UniProtKB">
        <authorList>
            <consortium name="WormBaseParasite"/>
        </authorList>
    </citation>
    <scope>IDENTIFICATION</scope>
</reference>
<feature type="region of interest" description="Disordered" evidence="1">
    <location>
        <begin position="1"/>
        <end position="67"/>
    </location>
</feature>
<proteinExistence type="predicted"/>
<evidence type="ECO:0000313" key="2">
    <source>
        <dbReference type="Proteomes" id="UP000887565"/>
    </source>
</evidence>
<dbReference type="Proteomes" id="UP000887565">
    <property type="component" value="Unplaced"/>
</dbReference>
<feature type="compositionally biased region" description="Low complexity" evidence="1">
    <location>
        <begin position="7"/>
        <end position="21"/>
    </location>
</feature>
<protein>
    <submittedName>
        <fullName evidence="3">Uncharacterized protein</fullName>
    </submittedName>
</protein>
<name>A0A915JFF2_ROMCU</name>
<accession>A0A915JFF2</accession>
<organism evidence="2 3">
    <name type="scientific">Romanomermis culicivorax</name>
    <name type="common">Nematode worm</name>
    <dbReference type="NCBI Taxonomy" id="13658"/>
    <lineage>
        <taxon>Eukaryota</taxon>
        <taxon>Metazoa</taxon>
        <taxon>Ecdysozoa</taxon>
        <taxon>Nematoda</taxon>
        <taxon>Enoplea</taxon>
        <taxon>Dorylaimia</taxon>
        <taxon>Mermithida</taxon>
        <taxon>Mermithoidea</taxon>
        <taxon>Mermithidae</taxon>
        <taxon>Romanomermis</taxon>
    </lineage>
</organism>
<evidence type="ECO:0000256" key="1">
    <source>
        <dbReference type="SAM" id="MobiDB-lite"/>
    </source>
</evidence>
<feature type="compositionally biased region" description="Basic residues" evidence="1">
    <location>
        <begin position="23"/>
        <end position="34"/>
    </location>
</feature>